<feature type="transmembrane region" description="Helical" evidence="2">
    <location>
        <begin position="502"/>
        <end position="524"/>
    </location>
</feature>
<dbReference type="InterPro" id="IPR010623">
    <property type="entry name" value="IcmF_C"/>
</dbReference>
<dbReference type="Pfam" id="PF06744">
    <property type="entry name" value="IcmF_C"/>
    <property type="match status" value="1"/>
</dbReference>
<dbReference type="InterPro" id="IPR025743">
    <property type="entry name" value="TssM1_N"/>
</dbReference>
<dbReference type="InterPro" id="IPR017731">
    <property type="entry name" value="TssM1-like"/>
</dbReference>
<feature type="compositionally biased region" description="Polar residues" evidence="1">
    <location>
        <begin position="1233"/>
        <end position="1246"/>
    </location>
</feature>
<dbReference type="InterPro" id="IPR027417">
    <property type="entry name" value="P-loop_NTPase"/>
</dbReference>
<organism evidence="7 8">
    <name type="scientific">Caballeronia pedi</name>
    <dbReference type="NCBI Taxonomy" id="1777141"/>
    <lineage>
        <taxon>Bacteria</taxon>
        <taxon>Pseudomonadati</taxon>
        <taxon>Pseudomonadota</taxon>
        <taxon>Betaproteobacteria</taxon>
        <taxon>Burkholderiales</taxon>
        <taxon>Burkholderiaceae</taxon>
        <taxon>Caballeronia</taxon>
    </lineage>
</organism>
<dbReference type="AlphaFoldDB" id="A0A158C0P8"/>
<evidence type="ECO:0000256" key="1">
    <source>
        <dbReference type="SAM" id="MobiDB-lite"/>
    </source>
</evidence>
<evidence type="ECO:0000313" key="8">
    <source>
        <dbReference type="Proteomes" id="UP000054911"/>
    </source>
</evidence>
<dbReference type="Pfam" id="PF21070">
    <property type="entry name" value="IcmF_helical"/>
    <property type="match status" value="1"/>
</dbReference>
<sequence>MMSKLWSFFKRYGSLLRNQFRSAMPVLLLLGLLFLLVGIWWLGPQWTWRDTHPLASLPVRVLLTLVLLMVPIVTWALVLRHRNQRLEAEQRKKEASEKDARLRYVHAQERALDHSLETLRSNLTGRDTLYQLPWYLVLGQEGAGKTSFINRSGQSFSLTGVTKAGSRGASSDPELAYDIDWWIGEQAVLIDPPGEIISQSDMAGGDTMVANAEAQAVDVATSANGTASALVASAANPSATSAHGHPLPPGTQASLWNNLIDWLGRNRSRRPLNGVVLMVDLVTLLNQKASDRKALAILLRSRLTELSSHLGTRPPVYVVLSKFDQLEGFDTFFARLPRSVREDIFGFTFTLNSVQDFNAWQEELSGLYDAFIARLNEQIFDALSELAVLVQREALFSLARQLDGIRSILFGFLADVLASDRYATPALPRGVYFSSVYQQGLLSNTFVSAAAQSYGLDAPLMRAQPAGRGMVYFAQQLFQRVIYPEAGLAGDNLKVLATKKHILWVGCGVAALGSLLIIGGWHHYYTVNRDMALSVLAKSRDFRGRNIDANVDATGRNLLQPLDQIRAAVSVYGDYRSAWPGVADMGLYQGRRIGPKVDEAYLKLLSQRFLPALAGGVIDALNAAPANSSVELEALRVYRMIEDRQNRRAPIVEDWMARYWQMAMPEDGATQNALMRHLDYAMKYADTDLPQYHARVTEVQQQLRQIPMPQRVYMTMQQQAEAMLHSPLDLRQEIGPAFDIVYKLAATGAQGDANQGTRIDALLTARGFRDYFGPHSGNLTELAMIDQWTLGERNRIDYSAADEQELGERIRAIYSADYVGAWRRGLNQLDIVDFNDIGQAVSVLESITSPAAPMRRLLETTRDNAVLYSTDDTKAKSAKPVSEADRKQAADIARPFATLVGTLSAKGDKPAYLDETMTAIANVRDVMKSVQDSPDRGKAALGVVLDRFALKGLDPISNLQRIAAGLPEPLNQQVKSLASESSQVLLVEALRELERRWDTEVYSFYSAHLAGRYPFDPASRTDASLEDFEAFFGPQGRLQQFRDKYLKVFLEDNLDALYFERRGGYLVRTDVMTQLEAASRIRDAFFNNRGALGVQFTVEPRGLTPNRRSAVLGVEGQLITYDHGPSTGVGLIWPNSLGASTESRVTLVNSNGSSSSLVYQGAWSLFRLLSRAQLNGATASSVDLSFTADDGGAMRYRITAEKANNPFTQRIFSGFALPHTLLRDTGAQEGTPVKQTVSSSPATPAS</sequence>
<accession>A0A158C0P8</accession>
<dbReference type="SUPFAM" id="SSF52540">
    <property type="entry name" value="P-loop containing nucleoside triphosphate hydrolases"/>
    <property type="match status" value="1"/>
</dbReference>
<protein>
    <submittedName>
        <fullName evidence="7">Lipoprotein</fullName>
    </submittedName>
</protein>
<keyword evidence="7" id="KW-0449">Lipoprotein</keyword>
<feature type="region of interest" description="Disordered" evidence="1">
    <location>
        <begin position="1225"/>
        <end position="1246"/>
    </location>
</feature>
<dbReference type="InterPro" id="IPR009612">
    <property type="entry name" value="IcmF-rel"/>
</dbReference>
<dbReference type="NCBIfam" id="TIGR03348">
    <property type="entry name" value="VI_IcmF"/>
    <property type="match status" value="1"/>
</dbReference>
<keyword evidence="2" id="KW-0472">Membrane</keyword>
<comment type="caution">
    <text evidence="7">The sequence shown here is derived from an EMBL/GenBank/DDBJ whole genome shotgun (WGS) entry which is preliminary data.</text>
</comment>
<dbReference type="EMBL" id="FCOE02000015">
    <property type="protein sequence ID" value="SAK75934.1"/>
    <property type="molecule type" value="Genomic_DNA"/>
</dbReference>
<feature type="domain" description="Type VI secretion system component TssM1 helical" evidence="6">
    <location>
        <begin position="992"/>
        <end position="1055"/>
    </location>
</feature>
<proteinExistence type="predicted"/>
<evidence type="ECO:0000259" key="4">
    <source>
        <dbReference type="Pfam" id="PF06761"/>
    </source>
</evidence>
<keyword evidence="2" id="KW-0812">Transmembrane</keyword>
<dbReference type="PANTHER" id="PTHR36153">
    <property type="entry name" value="INNER MEMBRANE PROTEIN-RELATED"/>
    <property type="match status" value="1"/>
</dbReference>
<reference evidence="7" key="1">
    <citation type="submission" date="2016-01" db="EMBL/GenBank/DDBJ databases">
        <authorList>
            <person name="Peeters C."/>
        </authorList>
    </citation>
    <scope>NUCLEOTIDE SEQUENCE [LARGE SCALE GENOMIC DNA]</scope>
    <source>
        <strain evidence="7">LMG 29323</strain>
    </source>
</reference>
<evidence type="ECO:0000259" key="5">
    <source>
        <dbReference type="Pfam" id="PF14331"/>
    </source>
</evidence>
<feature type="domain" description="Type VI secretion system IcmF C-terminal" evidence="3">
    <location>
        <begin position="1096"/>
        <end position="1201"/>
    </location>
</feature>
<feature type="domain" description="Type VI secretion system component TssM1 N-terminal" evidence="5">
    <location>
        <begin position="253"/>
        <end position="508"/>
    </location>
</feature>
<name>A0A158C0P8_9BURK</name>
<gene>
    <name evidence="7" type="ORF">AWB80_04400</name>
</gene>
<keyword evidence="2" id="KW-1133">Transmembrane helix</keyword>
<keyword evidence="8" id="KW-1185">Reference proteome</keyword>
<dbReference type="InterPro" id="IPR053156">
    <property type="entry name" value="T6SS_TssM-like"/>
</dbReference>
<dbReference type="Pfam" id="PF14331">
    <property type="entry name" value="IcmF-related_N"/>
    <property type="match status" value="1"/>
</dbReference>
<dbReference type="Proteomes" id="UP000054911">
    <property type="component" value="Unassembled WGS sequence"/>
</dbReference>
<dbReference type="InterPro" id="IPR048677">
    <property type="entry name" value="TssM1_hel"/>
</dbReference>
<dbReference type="RefSeq" id="WP_208635674.1">
    <property type="nucleotide sequence ID" value="NZ_FCOE02000015.1"/>
</dbReference>
<evidence type="ECO:0000313" key="7">
    <source>
        <dbReference type="EMBL" id="SAK75934.1"/>
    </source>
</evidence>
<feature type="transmembrane region" description="Helical" evidence="2">
    <location>
        <begin position="20"/>
        <end position="41"/>
    </location>
</feature>
<evidence type="ECO:0000256" key="2">
    <source>
        <dbReference type="SAM" id="Phobius"/>
    </source>
</evidence>
<dbReference type="Pfam" id="PF06761">
    <property type="entry name" value="IcmF-related"/>
    <property type="match status" value="1"/>
</dbReference>
<feature type="domain" description="IcmF-related" evidence="4">
    <location>
        <begin position="559"/>
        <end position="864"/>
    </location>
</feature>
<dbReference type="PANTHER" id="PTHR36153:SF5">
    <property type="entry name" value="EXPORTED PROTEIN"/>
    <property type="match status" value="1"/>
</dbReference>
<dbReference type="STRING" id="1777141.AWB80_04400"/>
<evidence type="ECO:0000259" key="3">
    <source>
        <dbReference type="Pfam" id="PF06744"/>
    </source>
</evidence>
<evidence type="ECO:0000259" key="6">
    <source>
        <dbReference type="Pfam" id="PF21070"/>
    </source>
</evidence>
<feature type="transmembrane region" description="Helical" evidence="2">
    <location>
        <begin position="61"/>
        <end position="79"/>
    </location>
</feature>